<dbReference type="Gene3D" id="3.40.50.620">
    <property type="entry name" value="HUPs"/>
    <property type="match status" value="1"/>
</dbReference>
<dbReference type="EMBL" id="FPHD01000048">
    <property type="protein sequence ID" value="SFV58447.1"/>
    <property type="molecule type" value="Genomic_DNA"/>
</dbReference>
<proteinExistence type="predicted"/>
<dbReference type="NCBIfam" id="TIGR00125">
    <property type="entry name" value="cyt_tran_rel"/>
    <property type="match status" value="1"/>
</dbReference>
<dbReference type="EC" id="2.7.7.39" evidence="4"/>
<accession>A0A1W1BY88</accession>
<feature type="domain" description="Cytidyltransferase-like" evidence="3">
    <location>
        <begin position="4"/>
        <end position="130"/>
    </location>
</feature>
<dbReference type="InterPro" id="IPR014729">
    <property type="entry name" value="Rossmann-like_a/b/a_fold"/>
</dbReference>
<keyword evidence="1 4" id="KW-0808">Transferase</keyword>
<reference evidence="4" key="1">
    <citation type="submission" date="2016-10" db="EMBL/GenBank/DDBJ databases">
        <authorList>
            <person name="de Groot N.N."/>
        </authorList>
    </citation>
    <scope>NUCLEOTIDE SEQUENCE</scope>
</reference>
<keyword evidence="2 4" id="KW-0548">Nucleotidyltransferase</keyword>
<gene>
    <name evidence="4" type="ORF">MNB_SV-8-1302</name>
</gene>
<evidence type="ECO:0000259" key="3">
    <source>
        <dbReference type="Pfam" id="PF01467"/>
    </source>
</evidence>
<protein>
    <submittedName>
        <fullName evidence="4">Glycerol-3-phosphate cytidylyltransferase</fullName>
        <ecNumber evidence="4">2.7.7.39</ecNumber>
    </submittedName>
</protein>
<dbReference type="Pfam" id="PF01467">
    <property type="entry name" value="CTP_transf_like"/>
    <property type="match status" value="1"/>
</dbReference>
<evidence type="ECO:0000313" key="4">
    <source>
        <dbReference type="EMBL" id="SFV58447.1"/>
    </source>
</evidence>
<organism evidence="4">
    <name type="scientific">hydrothermal vent metagenome</name>
    <dbReference type="NCBI Taxonomy" id="652676"/>
    <lineage>
        <taxon>unclassified sequences</taxon>
        <taxon>metagenomes</taxon>
        <taxon>ecological metagenomes</taxon>
    </lineage>
</organism>
<dbReference type="AlphaFoldDB" id="A0A1W1BY88"/>
<sequence>MLVYTVGTFDMVHVDHLDLLEYCATLGDKFVVGVASDEVVGSYKRNVPVIPLDQRMRMLKALGCIDDVVSYDKLEYVSNCKDLNVDIFVIGEDWGDKPHNIAVEKYLKAKGAKIIQVSYNPLTSSTKIKQNVIAQSHKGKYASQIVA</sequence>
<dbReference type="GO" id="GO:0047348">
    <property type="term" value="F:glycerol-3-phosphate cytidylyltransferase activity"/>
    <property type="evidence" value="ECO:0007669"/>
    <property type="project" value="UniProtKB-EC"/>
</dbReference>
<dbReference type="PANTHER" id="PTHR43793:SF1">
    <property type="entry name" value="FAD SYNTHASE"/>
    <property type="match status" value="1"/>
</dbReference>
<name>A0A1W1BY88_9ZZZZ</name>
<evidence type="ECO:0000256" key="2">
    <source>
        <dbReference type="ARBA" id="ARBA00022695"/>
    </source>
</evidence>
<dbReference type="InterPro" id="IPR050385">
    <property type="entry name" value="Archaeal_FAD_synthase"/>
</dbReference>
<dbReference type="InterPro" id="IPR004821">
    <property type="entry name" value="Cyt_trans-like"/>
</dbReference>
<dbReference type="SUPFAM" id="SSF52374">
    <property type="entry name" value="Nucleotidylyl transferase"/>
    <property type="match status" value="1"/>
</dbReference>
<evidence type="ECO:0000256" key="1">
    <source>
        <dbReference type="ARBA" id="ARBA00022679"/>
    </source>
</evidence>
<dbReference type="PANTHER" id="PTHR43793">
    <property type="entry name" value="FAD SYNTHASE"/>
    <property type="match status" value="1"/>
</dbReference>